<name>A0A7G9RDY0_9ACTN</name>
<keyword evidence="2" id="KW-0472">Membrane</keyword>
<keyword evidence="2" id="KW-1133">Transmembrane helix</keyword>
<gene>
    <name evidence="3" type="ORF">H9L09_05200</name>
</gene>
<dbReference type="KEGG" id="nmes:H9L09_05200"/>
<feature type="region of interest" description="Disordered" evidence="1">
    <location>
        <begin position="30"/>
        <end position="62"/>
    </location>
</feature>
<keyword evidence="2" id="KW-0812">Transmembrane</keyword>
<evidence type="ECO:0000313" key="3">
    <source>
        <dbReference type="EMBL" id="QNN53805.1"/>
    </source>
</evidence>
<protein>
    <submittedName>
        <fullName evidence="3">Uncharacterized protein</fullName>
    </submittedName>
</protein>
<organism evidence="3 4">
    <name type="scientific">Nocardioides mesophilus</name>
    <dbReference type="NCBI Taxonomy" id="433659"/>
    <lineage>
        <taxon>Bacteria</taxon>
        <taxon>Bacillati</taxon>
        <taxon>Actinomycetota</taxon>
        <taxon>Actinomycetes</taxon>
        <taxon>Propionibacteriales</taxon>
        <taxon>Nocardioidaceae</taxon>
        <taxon>Nocardioides</taxon>
    </lineage>
</organism>
<feature type="transmembrane region" description="Helical" evidence="2">
    <location>
        <begin position="65"/>
        <end position="86"/>
    </location>
</feature>
<dbReference type="EMBL" id="CP060713">
    <property type="protein sequence ID" value="QNN53805.1"/>
    <property type="molecule type" value="Genomic_DNA"/>
</dbReference>
<sequence>MPETDRSTAEVEQLLRRRLHQAAATAPGFAPGAVLAQPPTPEPAGAPHGSRHGRGPGRRPRSRRLTVGLVGAGLVAASVAVAVPLLTGPPDPGGTGEAKCVALLDFAGHRYLGDGSLGEGAELRPGKVLGTGVHPGCDDGGGAAETYESTVRAVPGVDPGVAVLSDGQVWIDEEAKTAPEFLTRARQAVRCDLDAPLTLTGAWTGVEQRAKVRFDGDVRAPARITVVVQGPSPVVPPAFAAVTLPVRLPRGVDVPPADDVVAMLQRGAPLRLTVTCDGPAFVATALERVSG</sequence>
<evidence type="ECO:0000256" key="1">
    <source>
        <dbReference type="SAM" id="MobiDB-lite"/>
    </source>
</evidence>
<dbReference type="InterPro" id="IPR046248">
    <property type="entry name" value="DUF6281"/>
</dbReference>
<evidence type="ECO:0000256" key="2">
    <source>
        <dbReference type="SAM" id="Phobius"/>
    </source>
</evidence>
<dbReference type="Proteomes" id="UP000515947">
    <property type="component" value="Chromosome"/>
</dbReference>
<keyword evidence="4" id="KW-1185">Reference proteome</keyword>
<feature type="compositionally biased region" description="Basic residues" evidence="1">
    <location>
        <begin position="49"/>
        <end position="62"/>
    </location>
</feature>
<reference evidence="3 4" key="1">
    <citation type="submission" date="2020-08" db="EMBL/GenBank/DDBJ databases">
        <title>Genome sequence of Nocardioides mesophilus KACC 16243T.</title>
        <authorList>
            <person name="Hyun D.-W."/>
            <person name="Bae J.-W."/>
        </authorList>
    </citation>
    <scope>NUCLEOTIDE SEQUENCE [LARGE SCALE GENOMIC DNA]</scope>
    <source>
        <strain evidence="3 4">KACC 16243</strain>
    </source>
</reference>
<evidence type="ECO:0000313" key="4">
    <source>
        <dbReference type="Proteomes" id="UP000515947"/>
    </source>
</evidence>
<proteinExistence type="predicted"/>
<dbReference type="Pfam" id="PF19797">
    <property type="entry name" value="DUF6281"/>
    <property type="match status" value="1"/>
</dbReference>
<dbReference type="RefSeq" id="WP_187579649.1">
    <property type="nucleotide sequence ID" value="NZ_CP060713.1"/>
</dbReference>
<accession>A0A7G9RDY0</accession>
<dbReference type="AlphaFoldDB" id="A0A7G9RDY0"/>